<proteinExistence type="predicted"/>
<accession>A0A226X2J3</accession>
<evidence type="ECO:0000313" key="2">
    <source>
        <dbReference type="Proteomes" id="UP000214720"/>
    </source>
</evidence>
<protein>
    <submittedName>
        <fullName evidence="1">Uncharacterized protein</fullName>
    </submittedName>
</protein>
<sequence length="39" mass="4120">MIGSIGGGWDVIHDRRGSNGGNAGFKRLSEVDARMTVMA</sequence>
<gene>
    <name evidence="1" type="ORF">BSU04_15650</name>
</gene>
<reference evidence="2" key="1">
    <citation type="submission" date="2017-01" db="EMBL/GenBank/DDBJ databases">
        <title>Genome Analysis of Deinococcus marmoris KOPRI26562.</title>
        <authorList>
            <person name="Kim J.H."/>
            <person name="Oh H.-M."/>
        </authorList>
    </citation>
    <scope>NUCLEOTIDE SEQUENCE [LARGE SCALE GENOMIC DNA]</scope>
    <source>
        <strain evidence="2">PAMC 26633</strain>
    </source>
</reference>
<organism evidence="1 2">
    <name type="scientific">Caballeronia sordidicola</name>
    <name type="common">Burkholderia sordidicola</name>
    <dbReference type="NCBI Taxonomy" id="196367"/>
    <lineage>
        <taxon>Bacteria</taxon>
        <taxon>Pseudomonadati</taxon>
        <taxon>Pseudomonadota</taxon>
        <taxon>Betaproteobacteria</taxon>
        <taxon>Burkholderiales</taxon>
        <taxon>Burkholderiaceae</taxon>
        <taxon>Caballeronia</taxon>
    </lineage>
</organism>
<name>A0A226X2J3_CABSO</name>
<evidence type="ECO:0000313" key="1">
    <source>
        <dbReference type="EMBL" id="OXC77672.1"/>
    </source>
</evidence>
<dbReference type="Proteomes" id="UP000214720">
    <property type="component" value="Unassembled WGS sequence"/>
</dbReference>
<dbReference type="EMBL" id="MTHB01000096">
    <property type="protein sequence ID" value="OXC77672.1"/>
    <property type="molecule type" value="Genomic_DNA"/>
</dbReference>
<dbReference type="AlphaFoldDB" id="A0A226X2J3"/>
<comment type="caution">
    <text evidence="1">The sequence shown here is derived from an EMBL/GenBank/DDBJ whole genome shotgun (WGS) entry which is preliminary data.</text>
</comment>